<reference evidence="1 2" key="1">
    <citation type="submission" date="2018-03" db="EMBL/GenBank/DDBJ databases">
        <title>Genomic Encyclopedia of Archaeal and Bacterial Type Strains, Phase II (KMG-II): from individual species to whole genera.</title>
        <authorList>
            <person name="Goeker M."/>
        </authorList>
    </citation>
    <scope>NUCLEOTIDE SEQUENCE [LARGE SCALE GENOMIC DNA]</scope>
    <source>
        <strain evidence="1 2">DSM 45601</strain>
    </source>
</reference>
<sequence>MPEQLPPEWPEGVHPPGSETFERSAVQWLLDRLPADYRVHGLLRRHPVILARIARDHTAAALEAARAGYRTARVDLRDAVPVHAVEQLMRLYAEEGERMAAVLRGIELIRRGLAGRPLAPSGQRERA</sequence>
<gene>
    <name evidence="1" type="ORF">CLV72_105215</name>
</gene>
<dbReference type="Proteomes" id="UP000237846">
    <property type="component" value="Unassembled WGS sequence"/>
</dbReference>
<organism evidence="1 2">
    <name type="scientific">Allonocardiopsis opalescens</name>
    <dbReference type="NCBI Taxonomy" id="1144618"/>
    <lineage>
        <taxon>Bacteria</taxon>
        <taxon>Bacillati</taxon>
        <taxon>Actinomycetota</taxon>
        <taxon>Actinomycetes</taxon>
        <taxon>Streptosporangiales</taxon>
        <taxon>Allonocardiopsis</taxon>
    </lineage>
</organism>
<dbReference type="OrthoDB" id="4244911at2"/>
<evidence type="ECO:0000313" key="2">
    <source>
        <dbReference type="Proteomes" id="UP000237846"/>
    </source>
</evidence>
<dbReference type="EMBL" id="PVZC01000005">
    <property type="protein sequence ID" value="PRX97865.1"/>
    <property type="molecule type" value="Genomic_DNA"/>
</dbReference>
<dbReference type="RefSeq" id="WP_106247604.1">
    <property type="nucleotide sequence ID" value="NZ_PVZC01000005.1"/>
</dbReference>
<protein>
    <submittedName>
        <fullName evidence="1">Uncharacterized protein</fullName>
    </submittedName>
</protein>
<comment type="caution">
    <text evidence="1">The sequence shown here is derived from an EMBL/GenBank/DDBJ whole genome shotgun (WGS) entry which is preliminary data.</text>
</comment>
<keyword evidence="2" id="KW-1185">Reference proteome</keyword>
<dbReference type="AlphaFoldDB" id="A0A2T0Q239"/>
<name>A0A2T0Q239_9ACTN</name>
<accession>A0A2T0Q239</accession>
<evidence type="ECO:0000313" key="1">
    <source>
        <dbReference type="EMBL" id="PRX97865.1"/>
    </source>
</evidence>
<proteinExistence type="predicted"/>